<dbReference type="InterPro" id="IPR020625">
    <property type="entry name" value="Schiff_base-form_aldolases_AS"/>
</dbReference>
<name>A0A1I4PM76_9BACI</name>
<reference evidence="7 8" key="1">
    <citation type="submission" date="2016-10" db="EMBL/GenBank/DDBJ databases">
        <authorList>
            <person name="de Groot N.N."/>
        </authorList>
    </citation>
    <scope>NUCLEOTIDE SEQUENCE [LARGE SCALE GENOMIC DNA]</scope>
    <source>
        <strain evidence="7 8">CGMCC 1.6134</strain>
    </source>
</reference>
<dbReference type="PANTHER" id="PTHR12128:SF66">
    <property type="entry name" value="4-HYDROXY-2-OXOGLUTARATE ALDOLASE, MITOCHONDRIAL"/>
    <property type="match status" value="1"/>
</dbReference>
<keyword evidence="3" id="KW-0704">Schiff base</keyword>
<dbReference type="SMART" id="SM01130">
    <property type="entry name" value="DHDPS"/>
    <property type="match status" value="1"/>
</dbReference>
<dbReference type="PIRSF" id="PIRSF001365">
    <property type="entry name" value="DHDPS"/>
    <property type="match status" value="1"/>
</dbReference>
<dbReference type="InterPro" id="IPR013785">
    <property type="entry name" value="Aldolase_TIM"/>
</dbReference>
<evidence type="ECO:0000313" key="7">
    <source>
        <dbReference type="EMBL" id="SFM28560.1"/>
    </source>
</evidence>
<protein>
    <submittedName>
        <fullName evidence="7">4-hydroxy-tetrahydrodipicolinate synthase</fullName>
    </submittedName>
</protein>
<feature type="active site" description="Schiff-base intermediate with substrate" evidence="5">
    <location>
        <position position="166"/>
    </location>
</feature>
<proteinExistence type="inferred from homology"/>
<dbReference type="EMBL" id="FOTY01000028">
    <property type="protein sequence ID" value="SFM28560.1"/>
    <property type="molecule type" value="Genomic_DNA"/>
</dbReference>
<evidence type="ECO:0000256" key="2">
    <source>
        <dbReference type="ARBA" id="ARBA00023239"/>
    </source>
</evidence>
<evidence type="ECO:0000313" key="8">
    <source>
        <dbReference type="Proteomes" id="UP000199668"/>
    </source>
</evidence>
<comment type="similarity">
    <text evidence="1 4">Belongs to the DapA family.</text>
</comment>
<evidence type="ECO:0000256" key="6">
    <source>
        <dbReference type="PIRSR" id="PIRSR001365-2"/>
    </source>
</evidence>
<dbReference type="SUPFAM" id="SSF51569">
    <property type="entry name" value="Aldolase"/>
    <property type="match status" value="1"/>
</dbReference>
<dbReference type="RefSeq" id="WP_090928001.1">
    <property type="nucleotide sequence ID" value="NZ_FOTY01000028.1"/>
</dbReference>
<evidence type="ECO:0000256" key="5">
    <source>
        <dbReference type="PIRSR" id="PIRSR001365-1"/>
    </source>
</evidence>
<dbReference type="InterPro" id="IPR002220">
    <property type="entry name" value="DapA-like"/>
</dbReference>
<dbReference type="CDD" id="cd00408">
    <property type="entry name" value="DHDPS-like"/>
    <property type="match status" value="1"/>
</dbReference>
<dbReference type="Gene3D" id="3.20.20.70">
    <property type="entry name" value="Aldolase class I"/>
    <property type="match status" value="1"/>
</dbReference>
<dbReference type="Pfam" id="PF00701">
    <property type="entry name" value="DHDPS"/>
    <property type="match status" value="1"/>
</dbReference>
<dbReference type="Proteomes" id="UP000199668">
    <property type="component" value="Unassembled WGS sequence"/>
</dbReference>
<dbReference type="GO" id="GO:0008840">
    <property type="term" value="F:4-hydroxy-tetrahydrodipicolinate synthase activity"/>
    <property type="evidence" value="ECO:0007669"/>
    <property type="project" value="TreeGrafter"/>
</dbReference>
<dbReference type="PANTHER" id="PTHR12128">
    <property type="entry name" value="DIHYDRODIPICOLINATE SYNTHASE"/>
    <property type="match status" value="1"/>
</dbReference>
<evidence type="ECO:0000256" key="3">
    <source>
        <dbReference type="ARBA" id="ARBA00023270"/>
    </source>
</evidence>
<dbReference type="GO" id="GO:0044281">
    <property type="term" value="P:small molecule metabolic process"/>
    <property type="evidence" value="ECO:0007669"/>
    <property type="project" value="UniProtKB-ARBA"/>
</dbReference>
<dbReference type="OrthoDB" id="9771791at2"/>
<gene>
    <name evidence="7" type="ORF">SAMN04488054_12823</name>
</gene>
<keyword evidence="2 4" id="KW-0456">Lyase</keyword>
<dbReference type="PRINTS" id="PR00146">
    <property type="entry name" value="DHPICSNTHASE"/>
</dbReference>
<evidence type="ECO:0000256" key="1">
    <source>
        <dbReference type="ARBA" id="ARBA00007592"/>
    </source>
</evidence>
<organism evidence="7 8">
    <name type="scientific">Salibacterium qingdaonense</name>
    <dbReference type="NCBI Taxonomy" id="266892"/>
    <lineage>
        <taxon>Bacteria</taxon>
        <taxon>Bacillati</taxon>
        <taxon>Bacillota</taxon>
        <taxon>Bacilli</taxon>
        <taxon>Bacillales</taxon>
        <taxon>Bacillaceae</taxon>
    </lineage>
</organism>
<accession>A0A1I4PM76</accession>
<dbReference type="AlphaFoldDB" id="A0A1I4PM76"/>
<sequence length="305" mass="33891">MKKLYGVTSAMVTPMLEDERIDRQGLEQLTTFLIDKGVDCLFPLGTTGEMFKLSIQERKEAAETVIQAADKRVNIFIHAGAMNTKDTLELADHAYQSGADGIGVVSPAFFNAGDEEIIEYYQTISAALPGNFPIYLYNIPQLSGNDLSVDVVKELAEHCGNIVGLKYSYPDFPRLSDYLHATPEDFSILTGADGLSLPALAMGCDGVVSGVSGIFPEPFVELYDKYQKYNLEEARQTQRAAGEIIKILQAGANMSYFKKALDYRGLRGGFMRSPQKTIPPEQEKAAREHIDTWLQKYHYTLSFDK</sequence>
<dbReference type="PROSITE" id="PS00666">
    <property type="entry name" value="DHDPS_2"/>
    <property type="match status" value="1"/>
</dbReference>
<keyword evidence="8" id="KW-1185">Reference proteome</keyword>
<evidence type="ECO:0000256" key="4">
    <source>
        <dbReference type="PIRNR" id="PIRNR001365"/>
    </source>
</evidence>
<feature type="binding site" evidence="6">
    <location>
        <position position="208"/>
    </location>
    <ligand>
        <name>pyruvate</name>
        <dbReference type="ChEBI" id="CHEBI:15361"/>
    </ligand>
</feature>
<feature type="binding site" evidence="6">
    <location>
        <position position="47"/>
    </location>
    <ligand>
        <name>pyruvate</name>
        <dbReference type="ChEBI" id="CHEBI:15361"/>
    </ligand>
</feature>
<dbReference type="STRING" id="266892.SAMN04488054_12823"/>
<feature type="active site" description="Proton donor/acceptor" evidence="5">
    <location>
        <position position="137"/>
    </location>
</feature>